<reference evidence="2 3" key="1">
    <citation type="submission" date="2023-07" db="EMBL/GenBank/DDBJ databases">
        <title>Genomic Encyclopedia of Type Strains, Phase IV (KMG-IV): sequencing the most valuable type-strain genomes for metagenomic binning, comparative biology and taxonomic classification.</title>
        <authorList>
            <person name="Goeker M."/>
        </authorList>
    </citation>
    <scope>NUCLEOTIDE SEQUENCE [LARGE SCALE GENOMIC DNA]</scope>
    <source>
        <strain evidence="2 3">DSM 29005</strain>
    </source>
</reference>
<name>A0ABT9ZF33_9BACI</name>
<dbReference type="Proteomes" id="UP001234495">
    <property type="component" value="Unassembled WGS sequence"/>
</dbReference>
<keyword evidence="1" id="KW-1133">Transmembrane helix</keyword>
<feature type="transmembrane region" description="Helical" evidence="1">
    <location>
        <begin position="90"/>
        <end position="109"/>
    </location>
</feature>
<keyword evidence="1" id="KW-0472">Membrane</keyword>
<feature type="transmembrane region" description="Helical" evidence="1">
    <location>
        <begin position="129"/>
        <end position="146"/>
    </location>
</feature>
<gene>
    <name evidence="2" type="ORF">J2S19_001430</name>
</gene>
<feature type="transmembrane region" description="Helical" evidence="1">
    <location>
        <begin position="30"/>
        <end position="48"/>
    </location>
</feature>
<protein>
    <submittedName>
        <fullName evidence="2">Uncharacterized protein</fullName>
    </submittedName>
</protein>
<dbReference type="EMBL" id="JAUSUD010000004">
    <property type="protein sequence ID" value="MDQ0230178.1"/>
    <property type="molecule type" value="Genomic_DNA"/>
</dbReference>
<keyword evidence="3" id="KW-1185">Reference proteome</keyword>
<feature type="transmembrane region" description="Helical" evidence="1">
    <location>
        <begin position="64"/>
        <end position="83"/>
    </location>
</feature>
<evidence type="ECO:0000313" key="3">
    <source>
        <dbReference type="Proteomes" id="UP001234495"/>
    </source>
</evidence>
<accession>A0ABT9ZF33</accession>
<proteinExistence type="predicted"/>
<organism evidence="2 3">
    <name type="scientific">Metabacillus malikii</name>
    <dbReference type="NCBI Taxonomy" id="1504265"/>
    <lineage>
        <taxon>Bacteria</taxon>
        <taxon>Bacillati</taxon>
        <taxon>Bacillota</taxon>
        <taxon>Bacilli</taxon>
        <taxon>Bacillales</taxon>
        <taxon>Bacillaceae</taxon>
        <taxon>Metabacillus</taxon>
    </lineage>
</organism>
<comment type="caution">
    <text evidence="2">The sequence shown here is derived from an EMBL/GenBank/DDBJ whole genome shotgun (WGS) entry which is preliminary data.</text>
</comment>
<sequence length="159" mass="19020">MIKRDKLIILMTVLPWLTLPFLKRNTIKRFLPASICMFFYLFGESLLAERKKWWRFHYNIKPNALGAIPLLIGPFFVGSLWIMKYTYGNFIRYFITNAIIDSIFTYLLLDWFKKIGYMSLVKLSKLNMSVTFLIEATLLYGFQLLYEKINKRQLKNYNT</sequence>
<dbReference type="RefSeq" id="WP_307339078.1">
    <property type="nucleotide sequence ID" value="NZ_JAUSUD010000004.1"/>
</dbReference>
<evidence type="ECO:0000313" key="2">
    <source>
        <dbReference type="EMBL" id="MDQ0230178.1"/>
    </source>
</evidence>
<evidence type="ECO:0000256" key="1">
    <source>
        <dbReference type="SAM" id="Phobius"/>
    </source>
</evidence>
<keyword evidence="1" id="KW-0812">Transmembrane</keyword>